<reference evidence="2 3" key="1">
    <citation type="journal article" date="2016" name="Eur. J. Clin. Microbiol. Infect. Dis.">
        <title>Whole genome sequencing as a tool for phylogenetic analysis of clinical strains of Mitis group streptococci.</title>
        <authorList>
            <person name="Rasmussen L.H."/>
            <person name="Dargis R."/>
            <person name="Hojholt K."/>
            <person name="Christensen J.J."/>
            <person name="Skovgaard O."/>
            <person name="Justesen U.S."/>
            <person name="Rosenvinge F.S."/>
            <person name="Moser C."/>
            <person name="Lukjancenko O."/>
            <person name="Rasmussen S."/>
            <person name="Nielsen X.C."/>
        </authorList>
    </citation>
    <scope>NUCLEOTIDE SEQUENCE [LARGE SCALE GENOMIC DNA]</scope>
    <source>
        <strain evidence="2 3">RH_5486_10</strain>
    </source>
</reference>
<dbReference type="RefSeq" id="WP_006149148.1">
    <property type="nucleotide sequence ID" value="NZ_NCUU01000039.1"/>
</dbReference>
<feature type="region of interest" description="Disordered" evidence="1">
    <location>
        <begin position="58"/>
        <end position="79"/>
    </location>
</feature>
<comment type="caution">
    <text evidence="2">The sequence shown here is derived from an EMBL/GenBank/DDBJ whole genome shotgun (WGS) entry which is preliminary data.</text>
</comment>
<organism evidence="2 3">
    <name type="scientific">Streptococcus oralis subsp. oralis</name>
    <dbReference type="NCBI Taxonomy" id="1891914"/>
    <lineage>
        <taxon>Bacteria</taxon>
        <taxon>Bacillati</taxon>
        <taxon>Bacillota</taxon>
        <taxon>Bacilli</taxon>
        <taxon>Lactobacillales</taxon>
        <taxon>Streptococcaceae</taxon>
        <taxon>Streptococcus</taxon>
    </lineage>
</organism>
<dbReference type="GeneID" id="89226008"/>
<name>A0ABD6RSR6_STROR</name>
<evidence type="ECO:0000256" key="1">
    <source>
        <dbReference type="SAM" id="MobiDB-lite"/>
    </source>
</evidence>
<dbReference type="Proteomes" id="UP000193111">
    <property type="component" value="Unassembled WGS sequence"/>
</dbReference>
<protein>
    <submittedName>
        <fullName evidence="2">Uncharacterized protein</fullName>
    </submittedName>
</protein>
<dbReference type="EMBL" id="NCUU01000039">
    <property type="protein sequence ID" value="ORO74632.1"/>
    <property type="molecule type" value="Genomic_DNA"/>
</dbReference>
<evidence type="ECO:0000313" key="2">
    <source>
        <dbReference type="EMBL" id="ORO74632.1"/>
    </source>
</evidence>
<accession>A0ABD6RSR6</accession>
<dbReference type="InterPro" id="IPR046228">
    <property type="entry name" value="DUF6261"/>
</dbReference>
<proteinExistence type="predicted"/>
<sequence length="79" mass="8991">MVKDLDEVDQKRDNAYQTLVNFVKAYAHVDGQAVEAAYTKLRKANSLRFIKPASASKPIQDWPKQATKTNPASRLRLHH</sequence>
<gene>
    <name evidence="2" type="ORF">B7711_01495</name>
</gene>
<dbReference type="AlphaFoldDB" id="A0ABD6RSR6"/>
<dbReference type="Pfam" id="PF19775">
    <property type="entry name" value="DUF6261"/>
    <property type="match status" value="1"/>
</dbReference>
<evidence type="ECO:0000313" key="3">
    <source>
        <dbReference type="Proteomes" id="UP000193111"/>
    </source>
</evidence>